<evidence type="ECO:0000313" key="6">
    <source>
        <dbReference type="EMBL" id="GAA2334258.1"/>
    </source>
</evidence>
<dbReference type="InterPro" id="IPR050095">
    <property type="entry name" value="ECF_ABC_transporter_ATP-bd"/>
</dbReference>
<protein>
    <submittedName>
        <fullName evidence="6">ATP-binding cassette domain-containing protein</fullName>
    </submittedName>
</protein>
<dbReference type="EMBL" id="BAAASD010000005">
    <property type="protein sequence ID" value="GAA2334258.1"/>
    <property type="molecule type" value="Genomic_DNA"/>
</dbReference>
<evidence type="ECO:0000313" key="7">
    <source>
        <dbReference type="Proteomes" id="UP001500253"/>
    </source>
</evidence>
<keyword evidence="4 6" id="KW-0067">ATP-binding</keyword>
<dbReference type="PROSITE" id="PS50893">
    <property type="entry name" value="ABC_TRANSPORTER_2"/>
    <property type="match status" value="2"/>
</dbReference>
<dbReference type="SMART" id="SM00382">
    <property type="entry name" value="AAA"/>
    <property type="match status" value="2"/>
</dbReference>
<dbReference type="InterPro" id="IPR003439">
    <property type="entry name" value="ABC_transporter-like_ATP-bd"/>
</dbReference>
<dbReference type="RefSeq" id="WP_346173899.1">
    <property type="nucleotide sequence ID" value="NZ_BAAASD010000005.1"/>
</dbReference>
<evidence type="ECO:0000256" key="1">
    <source>
        <dbReference type="ARBA" id="ARBA00005417"/>
    </source>
</evidence>
<feature type="domain" description="ABC transporter" evidence="5">
    <location>
        <begin position="2"/>
        <end position="243"/>
    </location>
</feature>
<accession>A0ABN3FNQ6</accession>
<evidence type="ECO:0000259" key="5">
    <source>
        <dbReference type="PROSITE" id="PS50893"/>
    </source>
</evidence>
<evidence type="ECO:0000256" key="4">
    <source>
        <dbReference type="ARBA" id="ARBA00022840"/>
    </source>
</evidence>
<dbReference type="Proteomes" id="UP001500253">
    <property type="component" value="Unassembled WGS sequence"/>
</dbReference>
<proteinExistence type="inferred from homology"/>
<sequence>MIRFEQVSVTYDDAPRPALQGVDLTVPEGELWLLVGPSGVGKSTLLGAVPGLVPHFTGGTLRGRVTVAGRDTRTHKPRELADVVGWVGQDPLAHFVTDTVEDELAYGMESLGVPPDTMRRRVEETLDLLGLAPLRDRPIATLSGGQRQRVAIGSVLTTHPRVLVLDEPTSALDPAAAEEVLAVLQRLVHDLGTTVLMAEHRLERVVQYADQLILLPSPGAAPVTGDPAGVMAVSPVRPPVVDLGRLAGWSPLPLSIRDARRKAAPLRERLAPHTPDGEADLPAGEPVAEVARLAVRHGRVEALRGVDLVVRPGETVALMGRNGAGKSTLLSTLVGMHTPASGSVRLGAAGPGGGRGVVPHRTRPADLLRHVGLVPQEPRDLLYADTVAAECEAADRDAGAAPGSCRELVGRLLPGVADSAHPRDLSEGQRLALALAVVLTARPPLLLLDEPTRGLDYAAKARLVEILRGLAAEGHATVLATHDVELAAELAHRVVILADGEVVADGPTARVVVSSPAFAPQVSKVLAPQPWLTVRQVRRALGEAERVV</sequence>
<reference evidence="6 7" key="1">
    <citation type="journal article" date="2019" name="Int. J. Syst. Evol. Microbiol.">
        <title>The Global Catalogue of Microorganisms (GCM) 10K type strain sequencing project: providing services to taxonomists for standard genome sequencing and annotation.</title>
        <authorList>
            <consortium name="The Broad Institute Genomics Platform"/>
            <consortium name="The Broad Institute Genome Sequencing Center for Infectious Disease"/>
            <person name="Wu L."/>
            <person name="Ma J."/>
        </authorList>
    </citation>
    <scope>NUCLEOTIDE SEQUENCE [LARGE SCALE GENOMIC DNA]</scope>
    <source>
        <strain evidence="6 7">JCM 4316</strain>
    </source>
</reference>
<dbReference type="InterPro" id="IPR003593">
    <property type="entry name" value="AAA+_ATPase"/>
</dbReference>
<dbReference type="PROSITE" id="PS00211">
    <property type="entry name" value="ABC_TRANSPORTER_1"/>
    <property type="match status" value="1"/>
</dbReference>
<evidence type="ECO:0000256" key="3">
    <source>
        <dbReference type="ARBA" id="ARBA00022741"/>
    </source>
</evidence>
<evidence type="ECO:0000256" key="2">
    <source>
        <dbReference type="ARBA" id="ARBA00022448"/>
    </source>
</evidence>
<dbReference type="Pfam" id="PF00005">
    <property type="entry name" value="ABC_tran"/>
    <property type="match status" value="2"/>
</dbReference>
<dbReference type="InterPro" id="IPR017871">
    <property type="entry name" value="ABC_transporter-like_CS"/>
</dbReference>
<dbReference type="GO" id="GO:0005524">
    <property type="term" value="F:ATP binding"/>
    <property type="evidence" value="ECO:0007669"/>
    <property type="project" value="UniProtKB-KW"/>
</dbReference>
<organism evidence="6 7">
    <name type="scientific">Streptomyces cuspidosporus</name>
    <dbReference type="NCBI Taxonomy" id="66882"/>
    <lineage>
        <taxon>Bacteria</taxon>
        <taxon>Bacillati</taxon>
        <taxon>Actinomycetota</taxon>
        <taxon>Actinomycetes</taxon>
        <taxon>Kitasatosporales</taxon>
        <taxon>Streptomycetaceae</taxon>
        <taxon>Streptomyces</taxon>
    </lineage>
</organism>
<keyword evidence="2" id="KW-0813">Transport</keyword>
<keyword evidence="3" id="KW-0547">Nucleotide-binding</keyword>
<dbReference type="CDD" id="cd03225">
    <property type="entry name" value="ABC_cobalt_CbiO_domain1"/>
    <property type="match status" value="1"/>
</dbReference>
<dbReference type="InterPro" id="IPR015856">
    <property type="entry name" value="ABC_transpr_CbiO/EcfA_su"/>
</dbReference>
<name>A0ABN3FNQ6_9ACTN</name>
<dbReference type="Gene3D" id="3.40.50.300">
    <property type="entry name" value="P-loop containing nucleotide triphosphate hydrolases"/>
    <property type="match status" value="2"/>
</dbReference>
<feature type="domain" description="ABC transporter" evidence="5">
    <location>
        <begin position="288"/>
        <end position="524"/>
    </location>
</feature>
<gene>
    <name evidence="6" type="ORF">GCM10010246_17650</name>
</gene>
<keyword evidence="7" id="KW-1185">Reference proteome</keyword>
<comment type="similarity">
    <text evidence="1">Belongs to the ABC transporter superfamily.</text>
</comment>
<dbReference type="PANTHER" id="PTHR43553">
    <property type="entry name" value="HEAVY METAL TRANSPORTER"/>
    <property type="match status" value="1"/>
</dbReference>
<comment type="caution">
    <text evidence="6">The sequence shown here is derived from an EMBL/GenBank/DDBJ whole genome shotgun (WGS) entry which is preliminary data.</text>
</comment>
<dbReference type="SUPFAM" id="SSF52540">
    <property type="entry name" value="P-loop containing nucleoside triphosphate hydrolases"/>
    <property type="match status" value="2"/>
</dbReference>
<dbReference type="InterPro" id="IPR027417">
    <property type="entry name" value="P-loop_NTPase"/>
</dbReference>